<reference evidence="2" key="1">
    <citation type="submission" date="2019-08" db="EMBL/GenBank/DDBJ databases">
        <authorList>
            <person name="Kucharzyk K."/>
            <person name="Murdoch R.W."/>
            <person name="Higgins S."/>
            <person name="Loffler F."/>
        </authorList>
    </citation>
    <scope>NUCLEOTIDE SEQUENCE</scope>
</reference>
<dbReference type="PANTHER" id="PTHR22674">
    <property type="entry name" value="NTPASE, KAP FAMILY P-LOOP DOMAIN-CONTAINING 1"/>
    <property type="match status" value="1"/>
</dbReference>
<name>A0A644WUM6_9ZZZZ</name>
<evidence type="ECO:0000313" key="2">
    <source>
        <dbReference type="EMBL" id="MPM07188.1"/>
    </source>
</evidence>
<proteinExistence type="predicted"/>
<accession>A0A644WUM6</accession>
<dbReference type="InterPro" id="IPR011646">
    <property type="entry name" value="KAP_P-loop"/>
</dbReference>
<dbReference type="AlphaFoldDB" id="A0A644WUM6"/>
<evidence type="ECO:0000259" key="1">
    <source>
        <dbReference type="Pfam" id="PF07693"/>
    </source>
</evidence>
<dbReference type="PANTHER" id="PTHR22674:SF6">
    <property type="entry name" value="NTPASE KAP FAMILY P-LOOP DOMAIN-CONTAINING PROTEIN 1"/>
    <property type="match status" value="1"/>
</dbReference>
<dbReference type="InterPro" id="IPR052754">
    <property type="entry name" value="NTPase_KAP_P-loop"/>
</dbReference>
<dbReference type="Pfam" id="PF07693">
    <property type="entry name" value="KAP_NTPase"/>
    <property type="match status" value="1"/>
</dbReference>
<dbReference type="Gene3D" id="3.40.50.300">
    <property type="entry name" value="P-loop containing nucleotide triphosphate hydrolases"/>
    <property type="match status" value="1"/>
</dbReference>
<comment type="caution">
    <text evidence="2">The sequence shown here is derived from an EMBL/GenBank/DDBJ whole genome shotgun (WGS) entry which is preliminary data.</text>
</comment>
<protein>
    <recommendedName>
        <fullName evidence="1">KAP NTPase domain-containing protein</fullName>
    </recommendedName>
</protein>
<dbReference type="SUPFAM" id="SSF52540">
    <property type="entry name" value="P-loop containing nucleoside triphosphate hydrolases"/>
    <property type="match status" value="1"/>
</dbReference>
<dbReference type="EMBL" id="VSSQ01001309">
    <property type="protein sequence ID" value="MPM07188.1"/>
    <property type="molecule type" value="Genomic_DNA"/>
</dbReference>
<organism evidence="2">
    <name type="scientific">bioreactor metagenome</name>
    <dbReference type="NCBI Taxonomy" id="1076179"/>
    <lineage>
        <taxon>unclassified sequences</taxon>
        <taxon>metagenomes</taxon>
        <taxon>ecological metagenomes</taxon>
    </lineage>
</organism>
<dbReference type="InterPro" id="IPR027417">
    <property type="entry name" value="P-loop_NTPase"/>
</dbReference>
<feature type="domain" description="KAP NTPase" evidence="1">
    <location>
        <begin position="14"/>
        <end position="390"/>
    </location>
</feature>
<sequence>MWNDLETTQDLLNFKVIADTAAQLIKDGNGQPVSIGVSGSWGVGKSSLVQMIGESLKCLDSEKNYIFINFNAWLYQGYDDARMALLQKVADKIMEESEARKNYVDRAKELFKRINWLRTAKFLAPVATGIITGGTVAGPVGSFLGAVGGLFSQSGMPSQEDISKIKESYNQVAPDLQKLLNDREEKSVPKEIEALRSLYQELLKKLELTLIVLVDDLDRCLPNTAISTLEAMRLLLLVPQTAFIIAADEQMIRNAVRSHFGNIDLSDELVTSYFDKLIQIPLRVPRLGTNEVKGYLILLLADLAERRGQITQEEKNRGHNAIVSAIKKAWAGGLTKKVIEDAYGDVASKLAVQIDLADQLANIMATSDYIAGNPRLIKRFLNNLIIRESIAKAQEMSVSFEELVKLQLFERCAPAAAFEYLAKQVGDSEDGKPKFLQELEEKVARDEELTFPHESWKAPFISDWLKLSPPLSEIDLRPLLYLSRDKAISLASFDELSPDGRDLLSALCEAKGLFCQLIANIKQLGVIESEKILTRMKRRARNQQWESAVIVQALHLPKAFPELAPSFIAMLDEIPAGKRPVSLIPQLRNETWAKELLVRWEKDDSSPVPVKKAISTAGRKR</sequence>
<gene>
    <name evidence="2" type="ORF">SDC9_53494</name>
</gene>